<accession>A0A2T4IBA6</accession>
<reference evidence="6 7" key="1">
    <citation type="submission" date="2018-03" db="EMBL/GenBank/DDBJ databases">
        <authorList>
            <person name="Keele B.F."/>
        </authorList>
    </citation>
    <scope>NUCLEOTIDE SEQUENCE [LARGE SCALE GENOMIC DNA]</scope>
    <source>
        <strain evidence="6 7">D20</strain>
    </source>
</reference>
<dbReference type="RefSeq" id="WP_107494793.1">
    <property type="nucleotide sequence ID" value="NZ_PZKC01000020.1"/>
</dbReference>
<evidence type="ECO:0000256" key="4">
    <source>
        <dbReference type="ARBA" id="ARBA00023004"/>
    </source>
</evidence>
<evidence type="ECO:0000313" key="6">
    <source>
        <dbReference type="EMBL" id="PTD95060.1"/>
    </source>
</evidence>
<comment type="caution">
    <text evidence="6">The sequence shown here is derived from an EMBL/GenBank/DDBJ whole genome shotgun (WGS) entry which is preliminary data.</text>
</comment>
<keyword evidence="2" id="KW-0561">Oxygen transport</keyword>
<feature type="domain" description="Hemerythrin-like" evidence="5">
    <location>
        <begin position="16"/>
        <end position="127"/>
    </location>
</feature>
<evidence type="ECO:0000256" key="1">
    <source>
        <dbReference type="ARBA" id="ARBA00010587"/>
    </source>
</evidence>
<proteinExistence type="inferred from homology"/>
<keyword evidence="2" id="KW-0813">Transport</keyword>
<dbReference type="InterPro" id="IPR035938">
    <property type="entry name" value="Hemerythrin-like_sf"/>
</dbReference>
<organism evidence="6 7">
    <name type="scientific">Pseudothauera lacus</name>
    <dbReference type="NCBI Taxonomy" id="2136175"/>
    <lineage>
        <taxon>Bacteria</taxon>
        <taxon>Pseudomonadati</taxon>
        <taxon>Pseudomonadota</taxon>
        <taxon>Betaproteobacteria</taxon>
        <taxon>Rhodocyclales</taxon>
        <taxon>Zoogloeaceae</taxon>
        <taxon>Pseudothauera</taxon>
    </lineage>
</organism>
<dbReference type="EMBL" id="PZKC01000020">
    <property type="protein sequence ID" value="PTD95060.1"/>
    <property type="molecule type" value="Genomic_DNA"/>
</dbReference>
<dbReference type="PANTHER" id="PTHR37164:SF1">
    <property type="entry name" value="BACTERIOHEMERYTHRIN"/>
    <property type="match status" value="1"/>
</dbReference>
<dbReference type="InterPro" id="IPR016131">
    <property type="entry name" value="Haemerythrin_Fe_BS"/>
</dbReference>
<dbReference type="Pfam" id="PF01814">
    <property type="entry name" value="Hemerythrin"/>
    <property type="match status" value="1"/>
</dbReference>
<evidence type="ECO:0000313" key="7">
    <source>
        <dbReference type="Proteomes" id="UP000241193"/>
    </source>
</evidence>
<evidence type="ECO:0000256" key="2">
    <source>
        <dbReference type="ARBA" id="ARBA00022621"/>
    </source>
</evidence>
<dbReference type="Proteomes" id="UP000241193">
    <property type="component" value="Unassembled WGS sequence"/>
</dbReference>
<protein>
    <submittedName>
        <fullName evidence="6">Bacteriohemerythrin</fullName>
    </submittedName>
</protein>
<keyword evidence="3" id="KW-0479">Metal-binding</keyword>
<dbReference type="AlphaFoldDB" id="A0A2T4IBA6"/>
<dbReference type="InterPro" id="IPR012827">
    <property type="entry name" value="Hemerythrin_metal-bd"/>
</dbReference>
<dbReference type="NCBIfam" id="TIGR02481">
    <property type="entry name" value="hemeryth_dom"/>
    <property type="match status" value="1"/>
</dbReference>
<dbReference type="NCBIfam" id="NF002007">
    <property type="entry name" value="PRK00808.1"/>
    <property type="match status" value="1"/>
</dbReference>
<dbReference type="OrthoDB" id="5296936at2"/>
<dbReference type="GO" id="GO:0005344">
    <property type="term" value="F:oxygen carrier activity"/>
    <property type="evidence" value="ECO:0007669"/>
    <property type="project" value="UniProtKB-KW"/>
</dbReference>
<dbReference type="CDD" id="cd12107">
    <property type="entry name" value="Hemerythrin"/>
    <property type="match status" value="1"/>
</dbReference>
<keyword evidence="4" id="KW-0408">Iron</keyword>
<name>A0A2T4IBA6_9RHOO</name>
<dbReference type="PANTHER" id="PTHR37164">
    <property type="entry name" value="BACTERIOHEMERYTHRIN"/>
    <property type="match status" value="1"/>
</dbReference>
<comment type="similarity">
    <text evidence="1">Belongs to the hemerythrin family.</text>
</comment>
<evidence type="ECO:0000259" key="5">
    <source>
        <dbReference type="Pfam" id="PF01814"/>
    </source>
</evidence>
<dbReference type="GO" id="GO:0046872">
    <property type="term" value="F:metal ion binding"/>
    <property type="evidence" value="ECO:0007669"/>
    <property type="project" value="UniProtKB-KW"/>
</dbReference>
<reference evidence="6 7" key="2">
    <citation type="submission" date="2018-04" db="EMBL/GenBank/DDBJ databases">
        <title>Thauera lacus sp. nov., isolated from an saline lake in Inner Mongolia, China.</title>
        <authorList>
            <person name="Liang Q.-Y."/>
        </authorList>
    </citation>
    <scope>NUCLEOTIDE SEQUENCE [LARGE SCALE GENOMIC DNA]</scope>
    <source>
        <strain evidence="6 7">D20</strain>
    </source>
</reference>
<dbReference type="InterPro" id="IPR012312">
    <property type="entry name" value="Hemerythrin-like"/>
</dbReference>
<dbReference type="PROSITE" id="PS00550">
    <property type="entry name" value="HEMERYTHRINS"/>
    <property type="match status" value="1"/>
</dbReference>
<dbReference type="Gene3D" id="1.20.120.50">
    <property type="entry name" value="Hemerythrin-like"/>
    <property type="match status" value="1"/>
</dbReference>
<keyword evidence="7" id="KW-1185">Reference proteome</keyword>
<dbReference type="NCBIfam" id="NF033749">
    <property type="entry name" value="bact_hemeryth"/>
    <property type="match status" value="1"/>
</dbReference>
<dbReference type="InterPro" id="IPR050669">
    <property type="entry name" value="Hemerythrin"/>
</dbReference>
<gene>
    <name evidence="6" type="ORF">C8261_16310</name>
</gene>
<sequence>MTFMQWTAELELGAGEIDGQHRWLVDQTNALHDELSGPAPRREVIGELLEGLADYTQNHFIAEEVLFERHRYPETAAHKAQHDAFTTRVIKLLMRFEQGETVDTEVLDLLRDWLTNHICKVDRAYVDYLRAHGAF</sequence>
<evidence type="ECO:0000256" key="3">
    <source>
        <dbReference type="ARBA" id="ARBA00022723"/>
    </source>
</evidence>
<dbReference type="SUPFAM" id="SSF47188">
    <property type="entry name" value="Hemerythrin-like"/>
    <property type="match status" value="1"/>
</dbReference>